<protein>
    <submittedName>
        <fullName evidence="10">Cation transporter</fullName>
    </submittedName>
</protein>
<dbReference type="SUPFAM" id="SSF160240">
    <property type="entry name" value="Cation efflux protein cytoplasmic domain-like"/>
    <property type="match status" value="1"/>
</dbReference>
<comment type="caution">
    <text evidence="10">The sequence shown here is derived from an EMBL/GenBank/DDBJ whole genome shotgun (WGS) entry which is preliminary data.</text>
</comment>
<dbReference type="AlphaFoldDB" id="A0A3E3E4M5"/>
<dbReference type="PANTHER" id="PTHR43840">
    <property type="entry name" value="MITOCHONDRIAL METAL TRANSPORTER 1-RELATED"/>
    <property type="match status" value="1"/>
</dbReference>
<dbReference type="InterPro" id="IPR002524">
    <property type="entry name" value="Cation_efflux"/>
</dbReference>
<dbReference type="FunFam" id="1.20.1510.10:FF:000006">
    <property type="entry name" value="Divalent cation efflux transporter"/>
    <property type="match status" value="1"/>
</dbReference>
<evidence type="ECO:0000256" key="4">
    <source>
        <dbReference type="ARBA" id="ARBA00022692"/>
    </source>
</evidence>
<sequence>MVNLLAKKFIKNYNEVDNENVRSAYGILCSLLGILFNVFLFGIKYFAGILSGSIAIMADAFNNLSDAGSSLITLIGFKFAGMEPDNEHPFGHGRIEYIAGFIVSVLIILMGVELFKSSVIKIFNPEAIDTSLISIVILIISILVKLYMSLYNSNIGKKINSSAMKATATDSKSDCIATTVVLISMLILKLTGLNIDGYSGVLVACFILYAGYDAAKETLSPLLGQLPDNSLVQNIEQIVMNYDEIVGIHDLVVHDYGPGRLMISLHAEVPGSGDIFVLHDAIDRAEMELSKKLHCEAVIHLDPIDTDDEETMRMKDLVSKKIKEELDEIISIHDFRMVKGPSHTNVIFDAVIPPKYKMSEKEVEDKIKELVSRNFKNHFAVVKVESTYI</sequence>
<evidence type="ECO:0000256" key="2">
    <source>
        <dbReference type="ARBA" id="ARBA00008114"/>
    </source>
</evidence>
<dbReference type="GO" id="GO:0008324">
    <property type="term" value="F:monoatomic cation transmembrane transporter activity"/>
    <property type="evidence" value="ECO:0007669"/>
    <property type="project" value="InterPro"/>
</dbReference>
<dbReference type="NCBIfam" id="TIGR01297">
    <property type="entry name" value="CDF"/>
    <property type="match status" value="1"/>
</dbReference>
<feature type="transmembrane region" description="Helical" evidence="7">
    <location>
        <begin position="132"/>
        <end position="152"/>
    </location>
</feature>
<dbReference type="SUPFAM" id="SSF161111">
    <property type="entry name" value="Cation efflux protein transmembrane domain-like"/>
    <property type="match status" value="1"/>
</dbReference>
<feature type="transmembrane region" description="Helical" evidence="7">
    <location>
        <begin position="24"/>
        <end position="47"/>
    </location>
</feature>
<feature type="transmembrane region" description="Helical" evidence="7">
    <location>
        <begin position="95"/>
        <end position="112"/>
    </location>
</feature>
<dbReference type="PANTHER" id="PTHR43840:SF50">
    <property type="entry name" value="MANGANESE EFFLUX SYSTEM PROTEIN MNES"/>
    <property type="match status" value="1"/>
</dbReference>
<dbReference type="RefSeq" id="WP_007050550.1">
    <property type="nucleotide sequence ID" value="NZ_CABKNJ010000001.1"/>
</dbReference>
<dbReference type="EMBL" id="QUSM01000001">
    <property type="protein sequence ID" value="RGD75858.1"/>
    <property type="molecule type" value="Genomic_DNA"/>
</dbReference>
<dbReference type="Pfam" id="PF16916">
    <property type="entry name" value="ZT_dimer"/>
    <property type="match status" value="1"/>
</dbReference>
<feature type="domain" description="Cation efflux protein cytoplasmic" evidence="9">
    <location>
        <begin position="227"/>
        <end position="303"/>
    </location>
</feature>
<dbReference type="InterPro" id="IPR027469">
    <property type="entry name" value="Cation_efflux_TMD_sf"/>
</dbReference>
<evidence type="ECO:0000256" key="1">
    <source>
        <dbReference type="ARBA" id="ARBA00004141"/>
    </source>
</evidence>
<gene>
    <name evidence="10" type="ORF">DW687_00655</name>
</gene>
<evidence type="ECO:0000256" key="3">
    <source>
        <dbReference type="ARBA" id="ARBA00022448"/>
    </source>
</evidence>
<feature type="domain" description="Cation efflux protein transmembrane" evidence="8">
    <location>
        <begin position="31"/>
        <end position="223"/>
    </location>
</feature>
<keyword evidence="3" id="KW-0813">Transport</keyword>
<dbReference type="InterPro" id="IPR058533">
    <property type="entry name" value="Cation_efflux_TM"/>
</dbReference>
<dbReference type="Pfam" id="PF01545">
    <property type="entry name" value="Cation_efflux"/>
    <property type="match status" value="1"/>
</dbReference>
<comment type="subcellular location">
    <subcellularLocation>
        <location evidence="1">Membrane</location>
        <topology evidence="1">Multi-pass membrane protein</topology>
    </subcellularLocation>
</comment>
<dbReference type="InterPro" id="IPR036837">
    <property type="entry name" value="Cation_efflux_CTD_sf"/>
</dbReference>
<dbReference type="GeneID" id="98000840"/>
<dbReference type="Gene3D" id="1.20.1510.10">
    <property type="entry name" value="Cation efflux protein transmembrane domain"/>
    <property type="match status" value="1"/>
</dbReference>
<evidence type="ECO:0000256" key="5">
    <source>
        <dbReference type="ARBA" id="ARBA00022989"/>
    </source>
</evidence>
<evidence type="ECO:0000256" key="6">
    <source>
        <dbReference type="ARBA" id="ARBA00023136"/>
    </source>
</evidence>
<dbReference type="InterPro" id="IPR027470">
    <property type="entry name" value="Cation_efflux_CTD"/>
</dbReference>
<keyword evidence="6 7" id="KW-0472">Membrane</keyword>
<evidence type="ECO:0000313" key="11">
    <source>
        <dbReference type="Proteomes" id="UP000261212"/>
    </source>
</evidence>
<name>A0A3E3E4M5_9FIRM</name>
<comment type="similarity">
    <text evidence="2">Belongs to the cation diffusion facilitator (CDF) transporter (TC 2.A.4) family.</text>
</comment>
<dbReference type="InterPro" id="IPR050291">
    <property type="entry name" value="CDF_Transporter"/>
</dbReference>
<accession>A0A3E3E4M5</accession>
<evidence type="ECO:0000313" key="10">
    <source>
        <dbReference type="EMBL" id="RGD75858.1"/>
    </source>
</evidence>
<keyword evidence="4 7" id="KW-0812">Transmembrane</keyword>
<proteinExistence type="inferred from homology"/>
<organism evidence="10 11">
    <name type="scientific">Anaerofustis stercorihominis</name>
    <dbReference type="NCBI Taxonomy" id="214853"/>
    <lineage>
        <taxon>Bacteria</taxon>
        <taxon>Bacillati</taxon>
        <taxon>Bacillota</taxon>
        <taxon>Clostridia</taxon>
        <taxon>Eubacteriales</taxon>
        <taxon>Eubacteriaceae</taxon>
        <taxon>Anaerofustis</taxon>
    </lineage>
</organism>
<dbReference type="GO" id="GO:0016020">
    <property type="term" value="C:membrane"/>
    <property type="evidence" value="ECO:0007669"/>
    <property type="project" value="UniProtKB-SubCell"/>
</dbReference>
<evidence type="ECO:0000256" key="7">
    <source>
        <dbReference type="SAM" id="Phobius"/>
    </source>
</evidence>
<dbReference type="Proteomes" id="UP000261212">
    <property type="component" value="Unassembled WGS sequence"/>
</dbReference>
<dbReference type="Gene3D" id="3.30.70.1350">
    <property type="entry name" value="Cation efflux protein, cytoplasmic domain"/>
    <property type="match status" value="1"/>
</dbReference>
<evidence type="ECO:0000259" key="8">
    <source>
        <dbReference type="Pfam" id="PF01545"/>
    </source>
</evidence>
<keyword evidence="5 7" id="KW-1133">Transmembrane helix</keyword>
<reference evidence="10 11" key="1">
    <citation type="submission" date="2018-08" db="EMBL/GenBank/DDBJ databases">
        <title>A genome reference for cultivated species of the human gut microbiota.</title>
        <authorList>
            <person name="Zou Y."/>
            <person name="Xue W."/>
            <person name="Luo G."/>
        </authorList>
    </citation>
    <scope>NUCLEOTIDE SEQUENCE [LARGE SCALE GENOMIC DNA]</scope>
    <source>
        <strain evidence="10 11">AM25-6</strain>
    </source>
</reference>
<evidence type="ECO:0000259" key="9">
    <source>
        <dbReference type="Pfam" id="PF16916"/>
    </source>
</evidence>